<evidence type="ECO:0000256" key="6">
    <source>
        <dbReference type="ARBA" id="ARBA00022989"/>
    </source>
</evidence>
<reference evidence="9 10" key="1">
    <citation type="journal article" date="2021" name="Microbiol. Resour. Announc.">
        <title>Complete Genome Sequences of Three Human Oral Treponema parvum Isolates.</title>
        <authorList>
            <person name="Zeng H."/>
            <person name="Watt R.M."/>
        </authorList>
    </citation>
    <scope>NUCLEOTIDE SEQUENCE [LARGE SCALE GENOMIC DNA]</scope>
    <source>
        <strain evidence="9 10">ATCC 700770</strain>
    </source>
</reference>
<dbReference type="CDD" id="cd06579">
    <property type="entry name" value="TM_PBP1_transp_AraH_like"/>
    <property type="match status" value="1"/>
</dbReference>
<name>A0A975F622_9SPIR</name>
<feature type="transmembrane region" description="Helical" evidence="8">
    <location>
        <begin position="159"/>
        <end position="179"/>
    </location>
</feature>
<evidence type="ECO:0000256" key="8">
    <source>
        <dbReference type="SAM" id="Phobius"/>
    </source>
</evidence>
<feature type="transmembrane region" description="Helical" evidence="8">
    <location>
        <begin position="6"/>
        <end position="23"/>
    </location>
</feature>
<feature type="transmembrane region" description="Helical" evidence="8">
    <location>
        <begin position="209"/>
        <end position="229"/>
    </location>
</feature>
<evidence type="ECO:0000256" key="4">
    <source>
        <dbReference type="ARBA" id="ARBA00022519"/>
    </source>
</evidence>
<dbReference type="AlphaFoldDB" id="A0A975F622"/>
<dbReference type="GO" id="GO:0022857">
    <property type="term" value="F:transmembrane transporter activity"/>
    <property type="evidence" value="ECO:0007669"/>
    <property type="project" value="InterPro"/>
</dbReference>
<dbReference type="PANTHER" id="PTHR32196:SF21">
    <property type="entry name" value="ABC TRANSPORTER PERMEASE PROTEIN YPHD-RELATED"/>
    <property type="match status" value="1"/>
</dbReference>
<dbReference type="PANTHER" id="PTHR32196">
    <property type="entry name" value="ABC TRANSPORTER PERMEASE PROTEIN YPHD-RELATED-RELATED"/>
    <property type="match status" value="1"/>
</dbReference>
<evidence type="ECO:0000256" key="3">
    <source>
        <dbReference type="ARBA" id="ARBA00022475"/>
    </source>
</evidence>
<sequence length="315" mass="32784">MKKNETTVLIGIMILVILSMIMLNPRTFLTATNLIGMAFQLPELGILTLAMMVVMITGGINLSIIATANMAGITAALILKAMEHSPAAGILLAMAACFSVASAIGLLNGVLVAYVGITPILATLGTMSLFNGVAIVITGGYVISGFSPAVLFIGNGSILGIPFPLLIFVITVLSISLFLKKTRTGFCMYMIGSNAVATKYSGIDNAAVLIRTYLVSGICSGLAAMVMISRFNSAKAGYGNSYQLVTILAAVLGGVDSDGGFGSVSGVVIALITLQALSSGFNLMRVSAFLTTAFWGFVMIVVMIINHMIDTRRNG</sequence>
<proteinExistence type="predicted"/>
<feature type="transmembrane region" description="Helical" evidence="8">
    <location>
        <begin position="288"/>
        <end position="309"/>
    </location>
</feature>
<evidence type="ECO:0000256" key="1">
    <source>
        <dbReference type="ARBA" id="ARBA00004651"/>
    </source>
</evidence>
<evidence type="ECO:0000313" key="9">
    <source>
        <dbReference type="EMBL" id="QTQ15161.1"/>
    </source>
</evidence>
<evidence type="ECO:0000256" key="2">
    <source>
        <dbReference type="ARBA" id="ARBA00022448"/>
    </source>
</evidence>
<keyword evidence="2" id="KW-0813">Transport</keyword>
<gene>
    <name evidence="9" type="ORF">HRQ91_07150</name>
</gene>
<keyword evidence="10" id="KW-1185">Reference proteome</keyword>
<feature type="transmembrane region" description="Helical" evidence="8">
    <location>
        <begin position="129"/>
        <end position="153"/>
    </location>
</feature>
<dbReference type="EMBL" id="CP054142">
    <property type="protein sequence ID" value="QTQ15161.1"/>
    <property type="molecule type" value="Genomic_DNA"/>
</dbReference>
<keyword evidence="7 8" id="KW-0472">Membrane</keyword>
<dbReference type="Proteomes" id="UP000671908">
    <property type="component" value="Chromosome"/>
</dbReference>
<dbReference type="Pfam" id="PF02653">
    <property type="entry name" value="BPD_transp_2"/>
    <property type="match status" value="1"/>
</dbReference>
<evidence type="ECO:0000256" key="5">
    <source>
        <dbReference type="ARBA" id="ARBA00022692"/>
    </source>
</evidence>
<evidence type="ECO:0000313" key="10">
    <source>
        <dbReference type="Proteomes" id="UP000671908"/>
    </source>
</evidence>
<keyword evidence="6 8" id="KW-1133">Transmembrane helix</keyword>
<feature type="transmembrane region" description="Helical" evidence="8">
    <location>
        <begin position="44"/>
        <end position="68"/>
    </location>
</feature>
<dbReference type="GO" id="GO:0005886">
    <property type="term" value="C:plasma membrane"/>
    <property type="evidence" value="ECO:0007669"/>
    <property type="project" value="UniProtKB-SubCell"/>
</dbReference>
<feature type="transmembrane region" description="Helical" evidence="8">
    <location>
        <begin position="261"/>
        <end position="281"/>
    </location>
</feature>
<accession>A0A975F622</accession>
<protein>
    <submittedName>
        <fullName evidence="9">ABC transporter permease</fullName>
    </submittedName>
</protein>
<organism evidence="9 10">
    <name type="scientific">Treponema parvum</name>
    <dbReference type="NCBI Taxonomy" id="138851"/>
    <lineage>
        <taxon>Bacteria</taxon>
        <taxon>Pseudomonadati</taxon>
        <taxon>Spirochaetota</taxon>
        <taxon>Spirochaetia</taxon>
        <taxon>Spirochaetales</taxon>
        <taxon>Treponemataceae</taxon>
        <taxon>Treponema</taxon>
    </lineage>
</organism>
<feature type="transmembrane region" description="Helical" evidence="8">
    <location>
        <begin position="88"/>
        <end position="117"/>
    </location>
</feature>
<evidence type="ECO:0000256" key="7">
    <source>
        <dbReference type="ARBA" id="ARBA00023136"/>
    </source>
</evidence>
<dbReference type="InterPro" id="IPR001851">
    <property type="entry name" value="ABC_transp_permease"/>
</dbReference>
<keyword evidence="3" id="KW-1003">Cell membrane</keyword>
<dbReference type="KEGG" id="tpav:HRQ91_07150"/>
<comment type="subcellular location">
    <subcellularLocation>
        <location evidence="1">Cell membrane</location>
        <topology evidence="1">Multi-pass membrane protein</topology>
    </subcellularLocation>
</comment>
<keyword evidence="5 8" id="KW-0812">Transmembrane</keyword>
<keyword evidence="4" id="KW-0997">Cell inner membrane</keyword>